<evidence type="ECO:0000256" key="7">
    <source>
        <dbReference type="ARBA" id="ARBA00022723"/>
    </source>
</evidence>
<dbReference type="NCBIfam" id="TIGR00325">
    <property type="entry name" value="lpxC"/>
    <property type="match status" value="1"/>
</dbReference>
<keyword evidence="6 12" id="KW-0441">Lipid A biosynthesis</keyword>
<dbReference type="GO" id="GO:0016020">
    <property type="term" value="C:membrane"/>
    <property type="evidence" value="ECO:0007669"/>
    <property type="project" value="GOC"/>
</dbReference>
<dbReference type="EC" id="3.5.1.108" evidence="4 12"/>
<dbReference type="Gene3D" id="3.30.230.20">
    <property type="entry name" value="lpxc deacetylase, domain 1"/>
    <property type="match status" value="1"/>
</dbReference>
<accession>A0A379WZY4</accession>
<comment type="catalytic activity">
    <reaction evidence="11 12">
        <text>a UDP-3-O-[(3R)-3-hydroxyacyl]-N-acetyl-alpha-D-glucosamine + H2O = a UDP-3-O-[(3R)-3-hydroxyacyl]-alpha-D-glucosamine + acetate</text>
        <dbReference type="Rhea" id="RHEA:67816"/>
        <dbReference type="ChEBI" id="CHEBI:15377"/>
        <dbReference type="ChEBI" id="CHEBI:30089"/>
        <dbReference type="ChEBI" id="CHEBI:137740"/>
        <dbReference type="ChEBI" id="CHEBI:173225"/>
        <dbReference type="EC" id="3.5.1.108"/>
    </reaction>
</comment>
<proteinExistence type="inferred from homology"/>
<evidence type="ECO:0000256" key="3">
    <source>
        <dbReference type="ARBA" id="ARBA00005002"/>
    </source>
</evidence>
<keyword evidence="7 12" id="KW-0479">Metal-binding</keyword>
<dbReference type="InterPro" id="IPR015870">
    <property type="entry name" value="UDP-acyl_N-AcGlcN_deAcase_N"/>
</dbReference>
<evidence type="ECO:0000256" key="9">
    <source>
        <dbReference type="ARBA" id="ARBA00022833"/>
    </source>
</evidence>
<organism evidence="13 14">
    <name type="scientific">Salmonella enterica I</name>
    <dbReference type="NCBI Taxonomy" id="59201"/>
    <lineage>
        <taxon>Bacteria</taxon>
        <taxon>Pseudomonadati</taxon>
        <taxon>Pseudomonadota</taxon>
        <taxon>Gammaproteobacteria</taxon>
        <taxon>Enterobacterales</taxon>
        <taxon>Enterobacteriaceae</taxon>
        <taxon>Salmonella</taxon>
    </lineage>
</organism>
<evidence type="ECO:0000256" key="10">
    <source>
        <dbReference type="ARBA" id="ARBA00023098"/>
    </source>
</evidence>
<evidence type="ECO:0000313" key="14">
    <source>
        <dbReference type="Proteomes" id="UP000254712"/>
    </source>
</evidence>
<dbReference type="HAMAP" id="MF_00388">
    <property type="entry name" value="LpxC"/>
    <property type="match status" value="1"/>
</dbReference>
<reference evidence="13 14" key="1">
    <citation type="submission" date="2018-06" db="EMBL/GenBank/DDBJ databases">
        <authorList>
            <consortium name="Pathogen Informatics"/>
            <person name="Doyle S."/>
        </authorList>
    </citation>
    <scope>NUCLEOTIDE SEQUENCE [LARGE SCALE GENOMIC DNA]</scope>
    <source>
        <strain evidence="13 14">NCTC8261</strain>
    </source>
</reference>
<feature type="binding site" evidence="12">
    <location>
        <position position="242"/>
    </location>
    <ligand>
        <name>Zn(2+)</name>
        <dbReference type="ChEBI" id="CHEBI:29105"/>
    </ligand>
</feature>
<evidence type="ECO:0000256" key="1">
    <source>
        <dbReference type="ARBA" id="ARBA00001947"/>
    </source>
</evidence>
<evidence type="ECO:0000256" key="4">
    <source>
        <dbReference type="ARBA" id="ARBA00012745"/>
    </source>
</evidence>
<dbReference type="PANTHER" id="PTHR33694:SF1">
    <property type="entry name" value="UDP-3-O-ACYL-N-ACETYLGLUCOSAMINE DEACETYLASE 1, MITOCHONDRIAL-RELATED"/>
    <property type="match status" value="1"/>
</dbReference>
<comment type="cofactor">
    <cofactor evidence="1 12">
        <name>Zn(2+)</name>
        <dbReference type="ChEBI" id="CHEBI:29105"/>
    </cofactor>
</comment>
<dbReference type="Gene3D" id="3.30.1700.10">
    <property type="entry name" value="lpxc deacetylase, domain 2"/>
    <property type="match status" value="1"/>
</dbReference>
<dbReference type="GO" id="GO:0103117">
    <property type="term" value="F:UDP-3-O-acyl-N-acetylglucosamine deacetylase activity"/>
    <property type="evidence" value="ECO:0007669"/>
    <property type="project" value="UniProtKB-UniRule"/>
</dbReference>
<evidence type="ECO:0000256" key="5">
    <source>
        <dbReference type="ARBA" id="ARBA00022516"/>
    </source>
</evidence>
<dbReference type="Proteomes" id="UP000254712">
    <property type="component" value="Unassembled WGS sequence"/>
</dbReference>
<protein>
    <recommendedName>
        <fullName evidence="4 12">UDP-3-O-acyl-N-acetylglucosamine deacetylase</fullName>
        <shortName evidence="12">UDP-3-O-acyl-GlcNAc deacetylase</shortName>
        <ecNumber evidence="4 12">3.5.1.108</ecNumber>
    </recommendedName>
    <alternativeName>
        <fullName evidence="12">UDP-3-O-[R-3-hydroxymyristoyl]-N-acetylglucosamine deacetylase</fullName>
    </alternativeName>
</protein>
<feature type="binding site" evidence="12">
    <location>
        <position position="238"/>
    </location>
    <ligand>
        <name>Zn(2+)</name>
        <dbReference type="ChEBI" id="CHEBI:29105"/>
    </ligand>
</feature>
<evidence type="ECO:0000256" key="8">
    <source>
        <dbReference type="ARBA" id="ARBA00022801"/>
    </source>
</evidence>
<evidence type="ECO:0000256" key="11">
    <source>
        <dbReference type="ARBA" id="ARBA00024535"/>
    </source>
</evidence>
<dbReference type="EMBL" id="UGXT01000002">
    <property type="protein sequence ID" value="SUH39633.1"/>
    <property type="molecule type" value="Genomic_DNA"/>
</dbReference>
<keyword evidence="9 12" id="KW-0862">Zinc</keyword>
<sequence>MIKQRTLKRIVQATGVGLHTGKKVTLTLRPAPANTGVIYRRTDLNPPVDFPADAKSVRDTMLCTCLVNEHDVRISTVEHLNAALAGLGIDNIVIEVNAPEIPIMDGSAAPFVYLLLDAGIDELNCAKKFVRIKETVRVEDGDKWAEFRPYNGFTLDFTIDFNHPAIDSSSQRYAMNFSADAFMRQISRARTFGFMRDIEYLQSRGLCLGGSFDCAIVVDDYRVLNEDGLRFEDEFVRHKMLDAIGDLFMCGHNIIGAFTAYKSGHALNNKLLQAVLAKQEAWEFVTFQDDAELPLAFKAPRRYWHKRHTLSYKIRLVNLALSPARRASRFFYYPLSALSLIQPF</sequence>
<comment type="similarity">
    <text evidence="12">Belongs to the LpxC family.</text>
</comment>
<evidence type="ECO:0000256" key="12">
    <source>
        <dbReference type="HAMAP-Rule" id="MF_00388"/>
    </source>
</evidence>
<feature type="binding site" evidence="12">
    <location>
        <position position="79"/>
    </location>
    <ligand>
        <name>Zn(2+)</name>
        <dbReference type="ChEBI" id="CHEBI:29105"/>
    </ligand>
</feature>
<dbReference type="FunFam" id="3.30.1700.10:FF:000001">
    <property type="entry name" value="UDP-3-O-acyl-N-acetylglucosamine deacetylase"/>
    <property type="match status" value="1"/>
</dbReference>
<dbReference type="PANTHER" id="PTHR33694">
    <property type="entry name" value="UDP-3-O-ACYL-N-ACETYLGLUCOSAMINE DEACETYLASE 1, MITOCHONDRIAL-RELATED"/>
    <property type="match status" value="1"/>
</dbReference>
<dbReference type="AlphaFoldDB" id="A0A379WZY4"/>
<gene>
    <name evidence="12 13" type="primary">lpxC</name>
    <name evidence="13" type="ORF">NCTC8261_05999</name>
</gene>
<dbReference type="GO" id="GO:0009245">
    <property type="term" value="P:lipid A biosynthetic process"/>
    <property type="evidence" value="ECO:0007669"/>
    <property type="project" value="UniProtKB-UniRule"/>
</dbReference>
<keyword evidence="10 12" id="KW-0443">Lipid metabolism</keyword>
<dbReference type="SUPFAM" id="SSF54211">
    <property type="entry name" value="Ribosomal protein S5 domain 2-like"/>
    <property type="match status" value="2"/>
</dbReference>
<dbReference type="InterPro" id="IPR020568">
    <property type="entry name" value="Ribosomal_Su5_D2-typ_SF"/>
</dbReference>
<feature type="active site" description="Proton donor" evidence="12">
    <location>
        <position position="265"/>
    </location>
</feature>
<keyword evidence="5 12" id="KW-0444">Lipid biosynthesis</keyword>
<dbReference type="FunFam" id="3.30.230.20:FF:000001">
    <property type="entry name" value="UDP-3-O-acyl-N-acetylglucosamine deacetylase"/>
    <property type="match status" value="1"/>
</dbReference>
<evidence type="ECO:0000313" key="13">
    <source>
        <dbReference type="EMBL" id="SUH39633.1"/>
    </source>
</evidence>
<evidence type="ECO:0000256" key="2">
    <source>
        <dbReference type="ARBA" id="ARBA00002923"/>
    </source>
</evidence>
<dbReference type="InterPro" id="IPR004463">
    <property type="entry name" value="UDP-acyl_GlcNac_deAcase"/>
</dbReference>
<comment type="function">
    <text evidence="2 12">Catalyzes the hydrolysis of UDP-3-O-myristoyl-N-acetylglucosamine to form UDP-3-O-myristoylglucosamine and acetate, the committed step in lipid A biosynthesis.</text>
</comment>
<comment type="pathway">
    <text evidence="3 12">Glycolipid biosynthesis; lipid IV(A) biosynthesis; lipid IV(A) from (3R)-3-hydroxytetradecanoyl-[acyl-carrier-protein] and UDP-N-acetyl-alpha-D-glucosamine: step 2/6.</text>
</comment>
<evidence type="ECO:0000256" key="6">
    <source>
        <dbReference type="ARBA" id="ARBA00022556"/>
    </source>
</evidence>
<dbReference type="UniPathway" id="UPA00359">
    <property type="reaction ID" value="UER00478"/>
</dbReference>
<name>A0A379WZY4_SALET</name>
<dbReference type="Pfam" id="PF03331">
    <property type="entry name" value="LpxC"/>
    <property type="match status" value="1"/>
</dbReference>
<keyword evidence="8 12" id="KW-0378">Hydrolase</keyword>
<dbReference type="GO" id="GO:0046872">
    <property type="term" value="F:metal ion binding"/>
    <property type="evidence" value="ECO:0007669"/>
    <property type="project" value="UniProtKB-KW"/>
</dbReference>
<dbReference type="InterPro" id="IPR011334">
    <property type="entry name" value="UDP-acyl_GlcNac_deAcase_C"/>
</dbReference>